<dbReference type="InterPro" id="IPR029063">
    <property type="entry name" value="SAM-dependent_MTases_sf"/>
</dbReference>
<protein>
    <recommendedName>
        <fullName evidence="1">PUB2-4-like N-terminal domain-containing protein</fullName>
    </recommendedName>
</protein>
<organism evidence="2 3">
    <name type="scientific">Heracleum sosnowskyi</name>
    <dbReference type="NCBI Taxonomy" id="360622"/>
    <lineage>
        <taxon>Eukaryota</taxon>
        <taxon>Viridiplantae</taxon>
        <taxon>Streptophyta</taxon>
        <taxon>Embryophyta</taxon>
        <taxon>Tracheophyta</taxon>
        <taxon>Spermatophyta</taxon>
        <taxon>Magnoliopsida</taxon>
        <taxon>eudicotyledons</taxon>
        <taxon>Gunneridae</taxon>
        <taxon>Pentapetalae</taxon>
        <taxon>asterids</taxon>
        <taxon>campanulids</taxon>
        <taxon>Apiales</taxon>
        <taxon>Apiaceae</taxon>
        <taxon>Apioideae</taxon>
        <taxon>apioid superclade</taxon>
        <taxon>Tordylieae</taxon>
        <taxon>Tordyliinae</taxon>
        <taxon>Heracleum</taxon>
    </lineage>
</organism>
<dbReference type="Gene3D" id="3.40.50.150">
    <property type="entry name" value="Vaccinia Virus protein VP39"/>
    <property type="match status" value="1"/>
</dbReference>
<dbReference type="Proteomes" id="UP001237642">
    <property type="component" value="Unassembled WGS sequence"/>
</dbReference>
<evidence type="ECO:0000313" key="3">
    <source>
        <dbReference type="Proteomes" id="UP001237642"/>
    </source>
</evidence>
<dbReference type="InterPro" id="IPR016461">
    <property type="entry name" value="COMT-like"/>
</dbReference>
<gene>
    <name evidence="2" type="ORF">POM88_016198</name>
</gene>
<evidence type="ECO:0000313" key="2">
    <source>
        <dbReference type="EMBL" id="KAK1388020.1"/>
    </source>
</evidence>
<comment type="caution">
    <text evidence="2">The sequence shown here is derived from an EMBL/GenBank/DDBJ whole genome shotgun (WGS) entry which is preliminary data.</text>
</comment>
<feature type="domain" description="PUB2-4-like N-terminal" evidence="1">
    <location>
        <begin position="2"/>
        <end position="94"/>
    </location>
</feature>
<dbReference type="Pfam" id="PF25240">
    <property type="entry name" value="PUB2_N"/>
    <property type="match status" value="1"/>
</dbReference>
<reference evidence="2" key="2">
    <citation type="submission" date="2023-05" db="EMBL/GenBank/DDBJ databases">
        <authorList>
            <person name="Schelkunov M.I."/>
        </authorList>
    </citation>
    <scope>NUCLEOTIDE SEQUENCE</scope>
    <source>
        <strain evidence="2">Hsosn_3</strain>
        <tissue evidence="2">Leaf</tissue>
    </source>
</reference>
<accession>A0AAD8MSQ0</accession>
<dbReference type="InterPro" id="IPR057314">
    <property type="entry name" value="PUB2-4-like_N"/>
</dbReference>
<proteinExistence type="predicted"/>
<dbReference type="PROSITE" id="PS51683">
    <property type="entry name" value="SAM_OMT_II"/>
    <property type="match status" value="1"/>
</dbReference>
<evidence type="ECO:0000259" key="1">
    <source>
        <dbReference type="Pfam" id="PF25240"/>
    </source>
</evidence>
<reference evidence="2" key="1">
    <citation type="submission" date="2023-02" db="EMBL/GenBank/DDBJ databases">
        <title>Genome of toxic invasive species Heracleum sosnowskyi carries increased number of genes despite the absence of recent whole-genome duplications.</title>
        <authorList>
            <person name="Schelkunov M."/>
            <person name="Shtratnikova V."/>
            <person name="Makarenko M."/>
            <person name="Klepikova A."/>
            <person name="Omelchenko D."/>
            <person name="Novikova G."/>
            <person name="Obukhova E."/>
            <person name="Bogdanov V."/>
            <person name="Penin A."/>
            <person name="Logacheva M."/>
        </authorList>
    </citation>
    <scope>NUCLEOTIDE SEQUENCE</scope>
    <source>
        <strain evidence="2">Hsosn_3</strain>
        <tissue evidence="2">Leaf</tissue>
    </source>
</reference>
<dbReference type="EMBL" id="JAUIZM010000004">
    <property type="protein sequence ID" value="KAK1388020.1"/>
    <property type="molecule type" value="Genomic_DNA"/>
</dbReference>
<dbReference type="SUPFAM" id="SSF53335">
    <property type="entry name" value="S-adenosyl-L-methionine-dependent methyltransferases"/>
    <property type="match status" value="1"/>
</dbReference>
<name>A0AAD8MSQ0_9APIA</name>
<dbReference type="GO" id="GO:0032259">
    <property type="term" value="P:methylation"/>
    <property type="evidence" value="ECO:0007669"/>
    <property type="project" value="UniProtKB-KW"/>
</dbReference>
<dbReference type="GO" id="GO:0008171">
    <property type="term" value="F:O-methyltransferase activity"/>
    <property type="evidence" value="ECO:0007669"/>
    <property type="project" value="InterPro"/>
</dbReference>
<keyword evidence="3" id="KW-1185">Reference proteome</keyword>
<dbReference type="AlphaFoldDB" id="A0AAD8MSQ0"/>
<dbReference type="PANTHER" id="PTHR11746">
    <property type="entry name" value="O-METHYLTRANSFERASE"/>
    <property type="match status" value="1"/>
</dbReference>
<sequence length="161" mass="18916">MEISKLKALLKNISGLFNLSSRENLSFEPVQKYYHKVEEMMKVIRLVLDAIVDAEVASDELLQELFASLDDSVDELREIFETWHPLMSKVYFRLLHDWNDEESVKILKKCHEALPDYSKVVIMEMMPTELPENDFMGKNRSQLDIHMMIILTFLYFLNGVI</sequence>